<evidence type="ECO:0000313" key="1">
    <source>
        <dbReference type="EMBL" id="MDV6312765.1"/>
    </source>
</evidence>
<dbReference type="Proteomes" id="UP001185922">
    <property type="component" value="Unassembled WGS sequence"/>
</dbReference>
<dbReference type="AlphaFoldDB" id="A0AAE4U5R5"/>
<organism evidence="1 2">
    <name type="scientific">Gordonia amicalis</name>
    <dbReference type="NCBI Taxonomy" id="89053"/>
    <lineage>
        <taxon>Bacteria</taxon>
        <taxon>Bacillati</taxon>
        <taxon>Actinomycetota</taxon>
        <taxon>Actinomycetes</taxon>
        <taxon>Mycobacteriales</taxon>
        <taxon>Gordoniaceae</taxon>
        <taxon>Gordonia</taxon>
    </lineage>
</organism>
<evidence type="ECO:0000313" key="2">
    <source>
        <dbReference type="Proteomes" id="UP001185922"/>
    </source>
</evidence>
<name>A0AAE4U5R5_9ACTN</name>
<dbReference type="RefSeq" id="WP_232513019.1">
    <property type="nucleotide sequence ID" value="NZ_JASIRD010000019.1"/>
</dbReference>
<sequence length="141" mass="15137">MDPHPSVDDRAAVVTSRRLEIRERVLVGQGDRLAGPQSTEFDAAVVEEDEGGHRAGTTVVDRDVLVVRVEESGGVRIGEGEVRWCRGPEVRISRPPVTVVPTAVADAGVVDVRTVETGFDRVFTDGVRGDHRSLPLAGCSL</sequence>
<reference evidence="1" key="1">
    <citation type="submission" date="2023-10" db="EMBL/GenBank/DDBJ databases">
        <title>Development of a sustainable strategy for remediation of hydrocarbon-contaminated territories based on the waste exchange concept.</title>
        <authorList>
            <person name="Krivoruchko A."/>
        </authorList>
    </citation>
    <scope>NUCLEOTIDE SEQUENCE</scope>
    <source>
        <strain evidence="1">IEGM 1279</strain>
    </source>
</reference>
<comment type="caution">
    <text evidence="1">The sequence shown here is derived from an EMBL/GenBank/DDBJ whole genome shotgun (WGS) entry which is preliminary data.</text>
</comment>
<proteinExistence type="predicted"/>
<protein>
    <submittedName>
        <fullName evidence="1">Uncharacterized protein</fullName>
    </submittedName>
</protein>
<gene>
    <name evidence="1" type="ORF">R3Q15_12850</name>
</gene>
<dbReference type="EMBL" id="JAWLKH010000012">
    <property type="protein sequence ID" value="MDV6312765.1"/>
    <property type="molecule type" value="Genomic_DNA"/>
</dbReference>
<accession>A0AAE4U5R5</accession>